<proteinExistence type="predicted"/>
<dbReference type="EMBL" id="GBRH01191327">
    <property type="protein sequence ID" value="JAE06569.1"/>
    <property type="molecule type" value="Transcribed_RNA"/>
</dbReference>
<name>A0A0A9F5U1_ARUDO</name>
<sequence length="43" mass="5139">MDIIRCVIVHLTTEYTRGQYQVLFTSYFSNILLTHLFPHLLQL</sequence>
<reference evidence="1" key="1">
    <citation type="submission" date="2014-09" db="EMBL/GenBank/DDBJ databases">
        <authorList>
            <person name="Magalhaes I.L.F."/>
            <person name="Oliveira U."/>
            <person name="Santos F.R."/>
            <person name="Vidigal T.H.D.A."/>
            <person name="Brescovit A.D."/>
            <person name="Santos A.J."/>
        </authorList>
    </citation>
    <scope>NUCLEOTIDE SEQUENCE</scope>
    <source>
        <tissue evidence="1">Shoot tissue taken approximately 20 cm above the soil surface</tissue>
    </source>
</reference>
<accession>A0A0A9F5U1</accession>
<protein>
    <submittedName>
        <fullName evidence="1">Uncharacterized protein</fullName>
    </submittedName>
</protein>
<dbReference type="AlphaFoldDB" id="A0A0A9F5U1"/>
<evidence type="ECO:0000313" key="1">
    <source>
        <dbReference type="EMBL" id="JAE06569.1"/>
    </source>
</evidence>
<organism evidence="1">
    <name type="scientific">Arundo donax</name>
    <name type="common">Giant reed</name>
    <name type="synonym">Donax arundinaceus</name>
    <dbReference type="NCBI Taxonomy" id="35708"/>
    <lineage>
        <taxon>Eukaryota</taxon>
        <taxon>Viridiplantae</taxon>
        <taxon>Streptophyta</taxon>
        <taxon>Embryophyta</taxon>
        <taxon>Tracheophyta</taxon>
        <taxon>Spermatophyta</taxon>
        <taxon>Magnoliopsida</taxon>
        <taxon>Liliopsida</taxon>
        <taxon>Poales</taxon>
        <taxon>Poaceae</taxon>
        <taxon>PACMAD clade</taxon>
        <taxon>Arundinoideae</taxon>
        <taxon>Arundineae</taxon>
        <taxon>Arundo</taxon>
    </lineage>
</organism>
<reference evidence="1" key="2">
    <citation type="journal article" date="2015" name="Data Brief">
        <title>Shoot transcriptome of the giant reed, Arundo donax.</title>
        <authorList>
            <person name="Barrero R.A."/>
            <person name="Guerrero F.D."/>
            <person name="Moolhuijzen P."/>
            <person name="Goolsby J.A."/>
            <person name="Tidwell J."/>
            <person name="Bellgard S.E."/>
            <person name="Bellgard M.I."/>
        </authorList>
    </citation>
    <scope>NUCLEOTIDE SEQUENCE</scope>
    <source>
        <tissue evidence="1">Shoot tissue taken approximately 20 cm above the soil surface</tissue>
    </source>
</reference>